<protein>
    <submittedName>
        <fullName evidence="1">Uncharacterized protein</fullName>
    </submittedName>
</protein>
<reference evidence="2" key="1">
    <citation type="submission" date="2024-07" db="EMBL/GenBank/DDBJ databases">
        <title>Two chromosome-level genome assemblies of Korean endemic species Abeliophyllum distichum and Forsythia ovata (Oleaceae).</title>
        <authorList>
            <person name="Jang H."/>
        </authorList>
    </citation>
    <scope>NUCLEOTIDE SEQUENCE [LARGE SCALE GENOMIC DNA]</scope>
</reference>
<name>A0ABD1TBU3_9LAMI</name>
<keyword evidence="2" id="KW-1185">Reference proteome</keyword>
<accession>A0ABD1TBU3</accession>
<dbReference type="Proteomes" id="UP001604277">
    <property type="component" value="Unassembled WGS sequence"/>
</dbReference>
<evidence type="ECO:0000313" key="2">
    <source>
        <dbReference type="Proteomes" id="UP001604277"/>
    </source>
</evidence>
<comment type="caution">
    <text evidence="1">The sequence shown here is derived from an EMBL/GenBank/DDBJ whole genome shotgun (WGS) entry which is preliminary data.</text>
</comment>
<dbReference type="EMBL" id="JBFOLJ010000009">
    <property type="protein sequence ID" value="KAL2510146.1"/>
    <property type="molecule type" value="Genomic_DNA"/>
</dbReference>
<gene>
    <name evidence="1" type="ORF">Fot_33793</name>
</gene>
<dbReference type="AlphaFoldDB" id="A0ABD1TBU3"/>
<organism evidence="1 2">
    <name type="scientific">Forsythia ovata</name>
    <dbReference type="NCBI Taxonomy" id="205694"/>
    <lineage>
        <taxon>Eukaryota</taxon>
        <taxon>Viridiplantae</taxon>
        <taxon>Streptophyta</taxon>
        <taxon>Embryophyta</taxon>
        <taxon>Tracheophyta</taxon>
        <taxon>Spermatophyta</taxon>
        <taxon>Magnoliopsida</taxon>
        <taxon>eudicotyledons</taxon>
        <taxon>Gunneridae</taxon>
        <taxon>Pentapetalae</taxon>
        <taxon>asterids</taxon>
        <taxon>lamiids</taxon>
        <taxon>Lamiales</taxon>
        <taxon>Oleaceae</taxon>
        <taxon>Forsythieae</taxon>
        <taxon>Forsythia</taxon>
    </lineage>
</organism>
<proteinExistence type="predicted"/>
<evidence type="ECO:0000313" key="1">
    <source>
        <dbReference type="EMBL" id="KAL2510146.1"/>
    </source>
</evidence>
<sequence length="133" mass="14681">MKFSDALQMKLNAFASSSSTAWSQEERSCAMMKISAPKIQLDPELTGRTNMPVFEDKMLEFAQKMSFKSVVQKLAGKDLVVAAEAESFSAAKHLPDPLHVLGHCLGIYRGIEVVMSMVVHLNIARGLDFSMDD</sequence>